<accession>A0ACB5SV78</accession>
<evidence type="ECO:0000313" key="2">
    <source>
        <dbReference type="Proteomes" id="UP001165064"/>
    </source>
</evidence>
<dbReference type="Proteomes" id="UP001165064">
    <property type="component" value="Unassembled WGS sequence"/>
</dbReference>
<comment type="caution">
    <text evidence="1">The sequence shown here is derived from an EMBL/GenBank/DDBJ whole genome shotgun (WGS) entry which is preliminary data.</text>
</comment>
<reference evidence="1" key="1">
    <citation type="submission" date="2023-04" db="EMBL/GenBank/DDBJ databases">
        <title>Ambrosiozyma monospora NBRC 10751.</title>
        <authorList>
            <person name="Ichikawa N."/>
            <person name="Sato H."/>
            <person name="Tonouchi N."/>
        </authorList>
    </citation>
    <scope>NUCLEOTIDE SEQUENCE</scope>
    <source>
        <strain evidence="1">NBRC 10751</strain>
    </source>
</reference>
<protein>
    <submittedName>
        <fullName evidence="1">Unnamed protein product</fullName>
    </submittedName>
</protein>
<sequence>MSHQCHDEHVHGHGGGHGGHGHSHQHEAAPIPTSTSQSLNSKINTANLEAFNLANPQTDLPELFKTQDKKYELTPVIKSDADNQLIVKIPFDGVTTKLYSVILRTSKVGDHCPKAVKFYKNQDNLDFDSIGSQKPTYVVEHPEIGVEDGEGQELTELVDDNTFAEHFLPRHLFSAVNTLTIFFENNWTDDDDEVLHLYSIEIRGESQELTKDPIITLYESAANPADHKNMLPEENKNFHNV</sequence>
<gene>
    <name evidence="1" type="ORF">Amon02_000157900</name>
</gene>
<dbReference type="EMBL" id="BSXS01000790">
    <property type="protein sequence ID" value="GME73919.1"/>
    <property type="molecule type" value="Genomic_DNA"/>
</dbReference>
<proteinExistence type="predicted"/>
<name>A0ACB5SV78_AMBMO</name>
<keyword evidence="2" id="KW-1185">Reference proteome</keyword>
<organism evidence="1 2">
    <name type="scientific">Ambrosiozyma monospora</name>
    <name type="common">Yeast</name>
    <name type="synonym">Endomycopsis monosporus</name>
    <dbReference type="NCBI Taxonomy" id="43982"/>
    <lineage>
        <taxon>Eukaryota</taxon>
        <taxon>Fungi</taxon>
        <taxon>Dikarya</taxon>
        <taxon>Ascomycota</taxon>
        <taxon>Saccharomycotina</taxon>
        <taxon>Pichiomycetes</taxon>
        <taxon>Pichiales</taxon>
        <taxon>Pichiaceae</taxon>
        <taxon>Ambrosiozyma</taxon>
    </lineage>
</organism>
<evidence type="ECO:0000313" key="1">
    <source>
        <dbReference type="EMBL" id="GME73919.1"/>
    </source>
</evidence>